<dbReference type="AlphaFoldDB" id="A0A5M9K7E4"/>
<organism evidence="1 2">
    <name type="scientific">Monilinia fructicola</name>
    <name type="common">Brown rot fungus</name>
    <name type="synonym">Ciboria fructicola</name>
    <dbReference type="NCBI Taxonomy" id="38448"/>
    <lineage>
        <taxon>Eukaryota</taxon>
        <taxon>Fungi</taxon>
        <taxon>Dikarya</taxon>
        <taxon>Ascomycota</taxon>
        <taxon>Pezizomycotina</taxon>
        <taxon>Leotiomycetes</taxon>
        <taxon>Helotiales</taxon>
        <taxon>Sclerotiniaceae</taxon>
        <taxon>Monilinia</taxon>
    </lineage>
</organism>
<comment type="caution">
    <text evidence="1">The sequence shown here is derived from an EMBL/GenBank/DDBJ whole genome shotgun (WGS) entry which is preliminary data.</text>
</comment>
<keyword evidence="2" id="KW-1185">Reference proteome</keyword>
<dbReference type="Proteomes" id="UP000322873">
    <property type="component" value="Unassembled WGS sequence"/>
</dbReference>
<evidence type="ECO:0000313" key="2">
    <source>
        <dbReference type="Proteomes" id="UP000322873"/>
    </source>
</evidence>
<dbReference type="VEuPathDB" id="FungiDB:MFRU_014g00570"/>
<evidence type="ECO:0000313" key="1">
    <source>
        <dbReference type="EMBL" id="KAA8576860.1"/>
    </source>
</evidence>
<gene>
    <name evidence="1" type="ORF">EYC84_006904</name>
</gene>
<protein>
    <submittedName>
        <fullName evidence="1">Uncharacterized protein</fullName>
    </submittedName>
</protein>
<dbReference type="EMBL" id="VICG01000001">
    <property type="protein sequence ID" value="KAA8576860.1"/>
    <property type="molecule type" value="Genomic_DNA"/>
</dbReference>
<proteinExistence type="predicted"/>
<reference evidence="1 2" key="1">
    <citation type="submission" date="2019-06" db="EMBL/GenBank/DDBJ databases">
        <title>Genome Sequence of the Brown Rot Fungal Pathogen Monilinia fructicola.</title>
        <authorList>
            <person name="De Miccolis Angelini R.M."/>
            <person name="Landi L."/>
            <person name="Abate D."/>
            <person name="Pollastro S."/>
            <person name="Romanazzi G."/>
            <person name="Faretra F."/>
        </authorList>
    </citation>
    <scope>NUCLEOTIDE SEQUENCE [LARGE SCALE GENOMIC DNA]</scope>
    <source>
        <strain evidence="1 2">Mfrc123</strain>
    </source>
</reference>
<dbReference type="SUPFAM" id="SSF52075">
    <property type="entry name" value="Outer arm dynein light chain 1"/>
    <property type="match status" value="1"/>
</dbReference>
<name>A0A5M9K7E4_MONFR</name>
<sequence length="83" mass="9121">MPEAVRGLRLLDCSSNEINSLNSRIGLLGGPDGLHTLDVSGNRFRVPKYTILEKGTEATLAWLRDRIPSTEVPVEETSPMDVD</sequence>
<accession>A0A5M9K7E4</accession>